<evidence type="ECO:0000313" key="2">
    <source>
        <dbReference type="Proteomes" id="UP000284706"/>
    </source>
</evidence>
<organism evidence="1 2">
    <name type="scientific">Gymnopilus dilepis</name>
    <dbReference type="NCBI Taxonomy" id="231916"/>
    <lineage>
        <taxon>Eukaryota</taxon>
        <taxon>Fungi</taxon>
        <taxon>Dikarya</taxon>
        <taxon>Basidiomycota</taxon>
        <taxon>Agaricomycotina</taxon>
        <taxon>Agaricomycetes</taxon>
        <taxon>Agaricomycetidae</taxon>
        <taxon>Agaricales</taxon>
        <taxon>Agaricineae</taxon>
        <taxon>Hymenogastraceae</taxon>
        <taxon>Gymnopilus</taxon>
    </lineage>
</organism>
<dbReference type="STRING" id="231916.A0A409X0Z9"/>
<dbReference type="OrthoDB" id="2958239at2759"/>
<keyword evidence="2" id="KW-1185">Reference proteome</keyword>
<protein>
    <recommendedName>
        <fullName evidence="3">F-box domain-containing protein</fullName>
    </recommendedName>
</protein>
<dbReference type="InParanoid" id="A0A409X0Z9"/>
<evidence type="ECO:0000313" key="1">
    <source>
        <dbReference type="EMBL" id="PPQ84379.1"/>
    </source>
</evidence>
<evidence type="ECO:0008006" key="3">
    <source>
        <dbReference type="Google" id="ProtNLM"/>
    </source>
</evidence>
<gene>
    <name evidence="1" type="ORF">CVT26_007381</name>
</gene>
<accession>A0A409X0Z9</accession>
<comment type="caution">
    <text evidence="1">The sequence shown here is derived from an EMBL/GenBank/DDBJ whole genome shotgun (WGS) entry which is preliminary data.</text>
</comment>
<dbReference type="EMBL" id="NHYE01004478">
    <property type="protein sequence ID" value="PPQ84379.1"/>
    <property type="molecule type" value="Genomic_DNA"/>
</dbReference>
<reference evidence="1 2" key="1">
    <citation type="journal article" date="2018" name="Evol. Lett.">
        <title>Horizontal gene cluster transfer increased hallucinogenic mushroom diversity.</title>
        <authorList>
            <person name="Reynolds H.T."/>
            <person name="Vijayakumar V."/>
            <person name="Gluck-Thaler E."/>
            <person name="Korotkin H.B."/>
            <person name="Matheny P.B."/>
            <person name="Slot J.C."/>
        </authorList>
    </citation>
    <scope>NUCLEOTIDE SEQUENCE [LARGE SCALE GENOMIC DNA]</scope>
    <source>
        <strain evidence="1 2">SRW20</strain>
    </source>
</reference>
<dbReference type="Proteomes" id="UP000284706">
    <property type="component" value="Unassembled WGS sequence"/>
</dbReference>
<sequence>MLKPPLSLLPYDLLEHIMECVASGSGASTLEDLCNLSLADRAFTDLCQNHIFRKLKIGDISDSKDELRDELAKIRKMLSKTPSIYGRVRIFQLSILEKRNRWLFKSKTLTEILLKLGTSQVPPHTLRLRASYGFQDPVLAVYRLRQTFFSRTLTTLHLWDSANVVLDVVTALNDYEDFSLCTEYTPAALETFRYRTLSHSIVKEMVKPPPIFPTPVVVWSSLRVLEVSPFEKDEMSYLQRIMDAACDTLEELHLKHVRTVLRDTKQLPLASLVELSRTTRLRTIALDVIMRCALPNPKILEDINTVLSTIPASNAVKYLSFKFTIFDQHPFAECVEQDWSGFCREVIRIAGGERLQLDMNMNIFHRRADRTNSHGGEALYQRMAENLASLRSSPTICLRIDNPTFLEAGLDGASEPPECAAM</sequence>
<name>A0A409X0Z9_9AGAR</name>
<dbReference type="AlphaFoldDB" id="A0A409X0Z9"/>
<proteinExistence type="predicted"/>